<name>A0A4R1H853_9GAMM</name>
<dbReference type="PANTHER" id="PTHR43485:SF1">
    <property type="entry name" value="FORMATE HYDROGENLYASE SUBUNIT 5-RELATED"/>
    <property type="match status" value="1"/>
</dbReference>
<dbReference type="SUPFAM" id="SSF56762">
    <property type="entry name" value="HydB/Nqo4-like"/>
    <property type="match status" value="1"/>
</dbReference>
<evidence type="ECO:0000259" key="2">
    <source>
        <dbReference type="Pfam" id="PF00346"/>
    </source>
</evidence>
<keyword evidence="1" id="KW-0560">Oxidoreductase</keyword>
<dbReference type="InterPro" id="IPR029014">
    <property type="entry name" value="NiFe-Hase_large"/>
</dbReference>
<dbReference type="Gene3D" id="3.40.50.12280">
    <property type="match status" value="1"/>
</dbReference>
<evidence type="ECO:0000313" key="5">
    <source>
        <dbReference type="Proteomes" id="UP000295707"/>
    </source>
</evidence>
<dbReference type="PANTHER" id="PTHR43485">
    <property type="entry name" value="HYDROGENASE-4 COMPONENT G"/>
    <property type="match status" value="1"/>
</dbReference>
<dbReference type="EMBL" id="SMFX01000001">
    <property type="protein sequence ID" value="TCK18017.1"/>
    <property type="molecule type" value="Genomic_DNA"/>
</dbReference>
<feature type="domain" description="Heavy metal binding" evidence="3">
    <location>
        <begin position="260"/>
        <end position="285"/>
    </location>
</feature>
<reference evidence="4 5" key="1">
    <citation type="submission" date="2019-03" db="EMBL/GenBank/DDBJ databases">
        <title>Genomic Encyclopedia of Type Strains, Phase IV (KMG-IV): sequencing the most valuable type-strain genomes for metagenomic binning, comparative biology and taxonomic classification.</title>
        <authorList>
            <person name="Goeker M."/>
        </authorList>
    </citation>
    <scope>NUCLEOTIDE SEQUENCE [LARGE SCALE GENOMIC DNA]</scope>
    <source>
        <strain evidence="4 5">DSM 19610</strain>
    </source>
</reference>
<dbReference type="SUPFAM" id="SSF56770">
    <property type="entry name" value="HydA/Nqo6-like"/>
    <property type="match status" value="1"/>
</dbReference>
<dbReference type="Pfam" id="PF00346">
    <property type="entry name" value="Complex1_49kDa"/>
    <property type="match status" value="1"/>
</dbReference>
<evidence type="ECO:0000313" key="4">
    <source>
        <dbReference type="EMBL" id="TCK18017.1"/>
    </source>
</evidence>
<dbReference type="GO" id="GO:0046872">
    <property type="term" value="F:metal ion binding"/>
    <property type="evidence" value="ECO:0007669"/>
    <property type="project" value="InterPro"/>
</dbReference>
<dbReference type="Proteomes" id="UP000295707">
    <property type="component" value="Unassembled WGS sequence"/>
</dbReference>
<dbReference type="AlphaFoldDB" id="A0A4R1H853"/>
<accession>A0A4R1H853</accession>
<gene>
    <name evidence="4" type="ORF">DFR30_1276</name>
</gene>
<dbReference type="Gene3D" id="1.10.645.10">
    <property type="entry name" value="Cytochrome-c3 Hydrogenase, chain B"/>
    <property type="match status" value="2"/>
</dbReference>
<sequence>MITGARQGKLSGLRRLVAGAMARDLNVFLIPGPDIARAHGLDIEAAGLQRVASPRHASVLLVVGPIPPALREAAAVVYAQMVRPRALFVLGTEDLSPLPGADVATGLSQQNLLEGVRQLRHVFSESAFRPDVSDFDAPVLQVRIEYTCPMHPEVVRDEPGSCPKCGMFLVPREVQAGVGHTHADQAQADASADTQVTPAHDYHHMDHDAAVEYTCPMHPEVVQSEPGSCPKCGMDLEPREIQAEPAHDHSHMDHDAAVEYTCPMHPEVVQSEPGSCPKCGMDLEPREITAEPAHDHQHMNHSAMDHDDMGFMSMIDVTKDLPRSGDGLQMEWIDAPFGPFFPGLPGGLLLTLTLDGDTVAGSEALALNGNRELLCHSPMDATHFIERMADLDPLAPVAYRLLACQALEKAAGEKVPAETAQARAGALERERIVSHLGWLALFGQQTGFDWLVQRAAVLQLDFRHADMKQVAALRPAIQSLMKRLQRTPLLKSRIAGIGRLAQDTALRGPVARASGISDDARNTDKTFITLGFTPARRKEGDALARLHVRLDEITHSLMLIESAGAIAVPTPPLPGEASGSSEASVETPRGPARLQLTLETGQVTAAQLETPSTHHLTLIAPLTEQQELGDALVAVGSLDLSPWEVRQ</sequence>
<dbReference type="InterPro" id="IPR001135">
    <property type="entry name" value="NADH_Q_OxRdtase_suD"/>
</dbReference>
<evidence type="ECO:0000256" key="1">
    <source>
        <dbReference type="ARBA" id="ARBA00023002"/>
    </source>
</evidence>
<keyword evidence="5" id="KW-1185">Reference proteome</keyword>
<proteinExistence type="predicted"/>
<dbReference type="Pfam" id="PF19335">
    <property type="entry name" value="HMBD"/>
    <property type="match status" value="3"/>
</dbReference>
<dbReference type="InterPro" id="IPR052197">
    <property type="entry name" value="ComplexI_49kDa-like"/>
</dbReference>
<evidence type="ECO:0000259" key="3">
    <source>
        <dbReference type="Pfam" id="PF19335"/>
    </source>
</evidence>
<organism evidence="4 5">
    <name type="scientific">Thiogranum longum</name>
    <dbReference type="NCBI Taxonomy" id="1537524"/>
    <lineage>
        <taxon>Bacteria</taxon>
        <taxon>Pseudomonadati</taxon>
        <taxon>Pseudomonadota</taxon>
        <taxon>Gammaproteobacteria</taxon>
        <taxon>Chromatiales</taxon>
        <taxon>Ectothiorhodospiraceae</taxon>
        <taxon>Thiogranum</taxon>
    </lineage>
</organism>
<dbReference type="GO" id="GO:0048038">
    <property type="term" value="F:quinone binding"/>
    <property type="evidence" value="ECO:0007669"/>
    <property type="project" value="InterPro"/>
</dbReference>
<dbReference type="InterPro" id="IPR045800">
    <property type="entry name" value="HMBD"/>
</dbReference>
<feature type="domain" description="Heavy metal binding" evidence="3">
    <location>
        <begin position="146"/>
        <end position="171"/>
    </location>
</feature>
<protein>
    <submittedName>
        <fullName evidence="4">Ni,Fe-hydrogenase III large subunit</fullName>
    </submittedName>
</protein>
<dbReference type="GO" id="GO:0051287">
    <property type="term" value="F:NAD binding"/>
    <property type="evidence" value="ECO:0007669"/>
    <property type="project" value="InterPro"/>
</dbReference>
<comment type="caution">
    <text evidence="4">The sequence shown here is derived from an EMBL/GenBank/DDBJ whole genome shotgun (WGS) entry which is preliminary data.</text>
</comment>
<dbReference type="RefSeq" id="WP_207891828.1">
    <property type="nucleotide sequence ID" value="NZ_SMFX01000001.1"/>
</dbReference>
<dbReference type="GO" id="GO:0016651">
    <property type="term" value="F:oxidoreductase activity, acting on NAD(P)H"/>
    <property type="evidence" value="ECO:0007669"/>
    <property type="project" value="InterPro"/>
</dbReference>
<feature type="domain" description="NADH-quinone oxidoreductase subunit D" evidence="2">
    <location>
        <begin position="469"/>
        <end position="563"/>
    </location>
</feature>
<feature type="domain" description="Heavy metal binding" evidence="3">
    <location>
        <begin position="213"/>
        <end position="238"/>
    </location>
</feature>